<feature type="domain" description="GP-PDE" evidence="1">
    <location>
        <begin position="24"/>
        <end position="254"/>
    </location>
</feature>
<reference evidence="2 3" key="1">
    <citation type="submission" date="2019-12" db="EMBL/GenBank/DDBJ databases">
        <title>Genomic-based taxomic classification of the family Erythrobacteraceae.</title>
        <authorList>
            <person name="Xu L."/>
        </authorList>
    </citation>
    <scope>NUCLEOTIDE SEQUENCE [LARGE SCALE GENOMIC DNA]</scope>
    <source>
        <strain evidence="2 3">SW-109</strain>
    </source>
</reference>
<dbReference type="PROSITE" id="PS51704">
    <property type="entry name" value="GP_PDE"/>
    <property type="match status" value="1"/>
</dbReference>
<proteinExistence type="predicted"/>
<dbReference type="PANTHER" id="PTHR46211:SF1">
    <property type="entry name" value="GLYCEROPHOSPHODIESTER PHOSPHODIESTERASE, CYTOPLASMIC"/>
    <property type="match status" value="1"/>
</dbReference>
<evidence type="ECO:0000313" key="3">
    <source>
        <dbReference type="Proteomes" id="UP000471435"/>
    </source>
</evidence>
<dbReference type="InterPro" id="IPR030395">
    <property type="entry name" value="GP_PDE_dom"/>
</dbReference>
<dbReference type="PANTHER" id="PTHR46211">
    <property type="entry name" value="GLYCEROPHOSPHORYL DIESTER PHOSPHODIESTERASE"/>
    <property type="match status" value="1"/>
</dbReference>
<dbReference type="Proteomes" id="UP000471435">
    <property type="component" value="Unassembled WGS sequence"/>
</dbReference>
<name>A0A6I4V400_9SPHN</name>
<protein>
    <submittedName>
        <fullName evidence="2">Glycerophosphodiester phosphodiesterase</fullName>
    </submittedName>
</protein>
<keyword evidence="3" id="KW-1185">Reference proteome</keyword>
<evidence type="ECO:0000259" key="1">
    <source>
        <dbReference type="PROSITE" id="PS51704"/>
    </source>
</evidence>
<dbReference type="SUPFAM" id="SSF51695">
    <property type="entry name" value="PLC-like phosphodiesterases"/>
    <property type="match status" value="1"/>
</dbReference>
<dbReference type="AlphaFoldDB" id="A0A6I4V400"/>
<gene>
    <name evidence="2" type="ORF">GRI43_11910</name>
</gene>
<dbReference type="GO" id="GO:0006629">
    <property type="term" value="P:lipid metabolic process"/>
    <property type="evidence" value="ECO:0007669"/>
    <property type="project" value="InterPro"/>
</dbReference>
<sequence length="254" mass="28203">MLFRLLDNWRAPAPDAGKIAWIKEWEFAHRGLHAPGVPENSSGAFADAIRRGMGIECDIQRSRDGRAMVFHDWGLDRLTDLSGPVAKLDAAQLEEVRLSGSNDAIQSLPRFLDQVGGQVPVLIELKSAYDRRINSLCMEVHRALEGYQGKYGVMSFDPRVSRWFSAHAPRTVRGLVLKDRDFRGPLGPAKRRLAMWHARPDFLACDVRDLPSAFIAAQRGRGVPVASWTVKTAELHTVALENVDALISEGEGLV</sequence>
<dbReference type="OrthoDB" id="384721at2"/>
<dbReference type="Pfam" id="PF03009">
    <property type="entry name" value="GDPD"/>
    <property type="match status" value="1"/>
</dbReference>
<dbReference type="EMBL" id="WTYP01000002">
    <property type="protein sequence ID" value="MXP48091.1"/>
    <property type="molecule type" value="Genomic_DNA"/>
</dbReference>
<dbReference type="GO" id="GO:0008081">
    <property type="term" value="F:phosphoric diester hydrolase activity"/>
    <property type="evidence" value="ECO:0007669"/>
    <property type="project" value="InterPro"/>
</dbReference>
<dbReference type="InterPro" id="IPR017946">
    <property type="entry name" value="PLC-like_Pdiesterase_TIM-brl"/>
</dbReference>
<evidence type="ECO:0000313" key="2">
    <source>
        <dbReference type="EMBL" id="MXP48091.1"/>
    </source>
</evidence>
<accession>A0A6I4V400</accession>
<dbReference type="Gene3D" id="3.20.20.190">
    <property type="entry name" value="Phosphatidylinositol (PI) phosphodiesterase"/>
    <property type="match status" value="1"/>
</dbReference>
<organism evidence="2 3">
    <name type="scientific">Pontixanthobacter luteolus</name>
    <dbReference type="NCBI Taxonomy" id="295089"/>
    <lineage>
        <taxon>Bacteria</taxon>
        <taxon>Pseudomonadati</taxon>
        <taxon>Pseudomonadota</taxon>
        <taxon>Alphaproteobacteria</taxon>
        <taxon>Sphingomonadales</taxon>
        <taxon>Erythrobacteraceae</taxon>
        <taxon>Pontixanthobacter</taxon>
    </lineage>
</organism>
<comment type="caution">
    <text evidence="2">The sequence shown here is derived from an EMBL/GenBank/DDBJ whole genome shotgun (WGS) entry which is preliminary data.</text>
</comment>